<sequence length="223" mass="25047">MKENPRNHRCFQKKQTPNHNPNTAAAFRIPERCATVKIRRRITLGTFSDSNRSCPSGEADSFRSCPPRPLLRLAFSDPHCPNTLGSNISNYGQRLSDYRFSMTSGAGQGASSCRNIGVWRDKTRPKHAPESVTLRAQRSPWTYQVPRAESVTCSLLPGLNETIPEKRPNQLPELIRTPRCLEPLAQPRAYTYRSPHPYILVHRSIVSERGFSGKVSVTLGLGH</sequence>
<proteinExistence type="predicted"/>
<dbReference type="EMBL" id="JAWDGP010002389">
    <property type="protein sequence ID" value="KAK3783572.1"/>
    <property type="molecule type" value="Genomic_DNA"/>
</dbReference>
<name>A0AAE1DUU2_9GAST</name>
<evidence type="ECO:0000313" key="2">
    <source>
        <dbReference type="EMBL" id="KAK3783572.1"/>
    </source>
</evidence>
<protein>
    <submittedName>
        <fullName evidence="2">Uncharacterized protein</fullName>
    </submittedName>
</protein>
<reference evidence="2" key="1">
    <citation type="journal article" date="2023" name="G3 (Bethesda)">
        <title>A reference genome for the long-term kleptoplast-retaining sea slug Elysia crispata morphotype clarki.</title>
        <authorList>
            <person name="Eastman K.E."/>
            <person name="Pendleton A.L."/>
            <person name="Shaikh M.A."/>
            <person name="Suttiyut T."/>
            <person name="Ogas R."/>
            <person name="Tomko P."/>
            <person name="Gavelis G."/>
            <person name="Widhalm J.R."/>
            <person name="Wisecaver J.H."/>
        </authorList>
    </citation>
    <scope>NUCLEOTIDE SEQUENCE</scope>
    <source>
        <strain evidence="2">ECLA1</strain>
    </source>
</reference>
<feature type="region of interest" description="Disordered" evidence="1">
    <location>
        <begin position="1"/>
        <end position="23"/>
    </location>
</feature>
<comment type="caution">
    <text evidence="2">The sequence shown here is derived from an EMBL/GenBank/DDBJ whole genome shotgun (WGS) entry which is preliminary data.</text>
</comment>
<dbReference type="AlphaFoldDB" id="A0AAE1DUU2"/>
<accession>A0AAE1DUU2</accession>
<keyword evidence="3" id="KW-1185">Reference proteome</keyword>
<organism evidence="2 3">
    <name type="scientific">Elysia crispata</name>
    <name type="common">lettuce slug</name>
    <dbReference type="NCBI Taxonomy" id="231223"/>
    <lineage>
        <taxon>Eukaryota</taxon>
        <taxon>Metazoa</taxon>
        <taxon>Spiralia</taxon>
        <taxon>Lophotrochozoa</taxon>
        <taxon>Mollusca</taxon>
        <taxon>Gastropoda</taxon>
        <taxon>Heterobranchia</taxon>
        <taxon>Euthyneura</taxon>
        <taxon>Panpulmonata</taxon>
        <taxon>Sacoglossa</taxon>
        <taxon>Placobranchoidea</taxon>
        <taxon>Plakobranchidae</taxon>
        <taxon>Elysia</taxon>
    </lineage>
</organism>
<evidence type="ECO:0000313" key="3">
    <source>
        <dbReference type="Proteomes" id="UP001283361"/>
    </source>
</evidence>
<dbReference type="Proteomes" id="UP001283361">
    <property type="component" value="Unassembled WGS sequence"/>
</dbReference>
<feature type="compositionally biased region" description="Polar residues" evidence="1">
    <location>
        <begin position="13"/>
        <end position="23"/>
    </location>
</feature>
<evidence type="ECO:0000256" key="1">
    <source>
        <dbReference type="SAM" id="MobiDB-lite"/>
    </source>
</evidence>
<gene>
    <name evidence="2" type="ORF">RRG08_055450</name>
</gene>